<evidence type="ECO:0000313" key="1">
    <source>
        <dbReference type="EMBL" id="NEK20355.1"/>
    </source>
</evidence>
<protein>
    <recommendedName>
        <fullName evidence="3">SAM-dependent methyltransferase</fullName>
    </recommendedName>
</protein>
<evidence type="ECO:0000313" key="2">
    <source>
        <dbReference type="Proteomes" id="UP000471705"/>
    </source>
</evidence>
<organism evidence="1 2">
    <name type="scientific">Rhizobium leguminosarum</name>
    <dbReference type="NCBI Taxonomy" id="384"/>
    <lineage>
        <taxon>Bacteria</taxon>
        <taxon>Pseudomonadati</taxon>
        <taxon>Pseudomonadota</taxon>
        <taxon>Alphaproteobacteria</taxon>
        <taxon>Hyphomicrobiales</taxon>
        <taxon>Rhizobiaceae</taxon>
        <taxon>Rhizobium/Agrobacterium group</taxon>
        <taxon>Rhizobium</taxon>
    </lineage>
</organism>
<dbReference type="InterPro" id="IPR029063">
    <property type="entry name" value="SAM-dependent_MTases_sf"/>
</dbReference>
<name>A0A7K3VT34_RHILE</name>
<dbReference type="Proteomes" id="UP000471705">
    <property type="component" value="Unassembled WGS sequence"/>
</dbReference>
<evidence type="ECO:0008006" key="3">
    <source>
        <dbReference type="Google" id="ProtNLM"/>
    </source>
</evidence>
<gene>
    <name evidence="1" type="ORF">GR257_36960</name>
</gene>
<dbReference type="AlphaFoldDB" id="A0A7K3VT34"/>
<dbReference type="SUPFAM" id="SSF53335">
    <property type="entry name" value="S-adenosyl-L-methionine-dependent methyltransferases"/>
    <property type="match status" value="1"/>
</dbReference>
<sequence>MKYGRDSSLTQAMLDDATDGYSGCPEQVVEILKTWVFSSAIDGTLFDNCAGDGVAASKLSRAWNLRPILVEPHPARHALCLRFDRNAICAPAQHVLGRGPTVWFFNPPYDFADKAGSMEKHLLWSAIARVPLPDTLCIWLLPRRLLDDLSVKELVSKHLDKRRIFRFPTAWEDYRQIAILGYWTDRVNQKELPDEAPVLDVAESPYFLKAVGADFSVARESLPSFVAAH</sequence>
<reference evidence="1 2" key="1">
    <citation type="submission" date="2019-12" db="EMBL/GenBank/DDBJ databases">
        <title>Rhizobium genotypes associated with high levels of biological nitrogen fixation by grain legumes in a temperate-maritime cropping system.</title>
        <authorList>
            <person name="Maluk M."/>
            <person name="Francesc Ferrando Molina F."/>
            <person name="Lopez Del Egido L."/>
            <person name="Lafos M."/>
            <person name="Langarica-Fuentes A."/>
            <person name="Gebre Yohannes G."/>
            <person name="Young M.W."/>
            <person name="Martin P."/>
            <person name="Gantlett R."/>
            <person name="Kenicer G."/>
            <person name="Hawes C."/>
            <person name="Begg G.S."/>
            <person name="Quilliam R.S."/>
            <person name="Squire G.R."/>
            <person name="Poole P.S."/>
            <person name="Young P.W."/>
            <person name="Iannetta P.M."/>
            <person name="James E.K."/>
        </authorList>
    </citation>
    <scope>NUCLEOTIDE SEQUENCE [LARGE SCALE GENOMIC DNA]</scope>
    <source>
        <strain evidence="1 2">JHI54</strain>
    </source>
</reference>
<accession>A0A7K3VT34</accession>
<dbReference type="EMBL" id="WUFV01000041">
    <property type="protein sequence ID" value="NEK20355.1"/>
    <property type="molecule type" value="Genomic_DNA"/>
</dbReference>
<comment type="caution">
    <text evidence="1">The sequence shown here is derived from an EMBL/GenBank/DDBJ whole genome shotgun (WGS) entry which is preliminary data.</text>
</comment>
<dbReference type="RefSeq" id="WP_164050670.1">
    <property type="nucleotide sequence ID" value="NZ_WUFV01000041.1"/>
</dbReference>
<proteinExistence type="predicted"/>